<dbReference type="InterPro" id="IPR005046">
    <property type="entry name" value="DUF285"/>
</dbReference>
<dbReference type="EMBL" id="SUTG01000008">
    <property type="protein sequence ID" value="MBE6512118.1"/>
    <property type="molecule type" value="Genomic_DNA"/>
</dbReference>
<dbReference type="NCBIfam" id="TIGR02167">
    <property type="entry name" value="Liste_lipo_26"/>
    <property type="match status" value="3"/>
</dbReference>
<dbReference type="SUPFAM" id="SSF52058">
    <property type="entry name" value="L domain-like"/>
    <property type="match status" value="1"/>
</dbReference>
<protein>
    <submittedName>
        <fullName evidence="1">BspA family leucine-rich repeat surface protein</fullName>
    </submittedName>
</protein>
<dbReference type="Gene3D" id="3.80.10.10">
    <property type="entry name" value="Ribonuclease Inhibitor"/>
    <property type="match status" value="2"/>
</dbReference>
<accession>A0A8T3VUL6</accession>
<dbReference type="Proteomes" id="UP000732619">
    <property type="component" value="Unassembled WGS sequence"/>
</dbReference>
<name>A0A8T3VUL6_METOL</name>
<evidence type="ECO:0000313" key="1">
    <source>
        <dbReference type="EMBL" id="MBE6512118.1"/>
    </source>
</evidence>
<dbReference type="InterPro" id="IPR011889">
    <property type="entry name" value="Liste_lipo_26"/>
</dbReference>
<sequence length="710" mass="80643">MLEKELLYQYALKAMERLESKKISIFGNGYVESLDENNRFVERDLSKDKDYETWVLDSIGEGNGIFIVMGQFVIDNCGSFEDISDTDFVFDDRYYEEGYLDSLYREYYGFDDEDMYDEPIDEEDYDFEDEPEAVSFYIDAEHGVSAACSVDYFPPNTDFICHIGINVCKEGDEYHVTPGYAYLPDVGALDPRMTYEDWPITKESIEDGPIEQLFAVVLDSNLSYEGEEEGAYNEWSLESLLERIHENTVTKELDVKFESSGNEFEKEAEELLKSGEISNYFEHFEKLNSTTDSIYDLGDNEVLIILKDGTNLTSWDNVSNQHDILYISEDFSNRKAITRKYRYLTSLKATVVVGITKKIKDMEEMFHGCSSLVDLYGLETWDTSKLEKMEGMFRGCSSLEDISGLENWDISNVYRLWNLFDGCSSLTDLSPLANWDTSDVGSMADMFSGCSSLVDLSPLEKWNISSVRKIDSLFGGCSSLVDLSPLANWDTSQIESMVHMFGGCSSLTSLSGLEYWNTSKLENMQGIFRDCSSLTDLSSLENWNTSKVNNMWSVFEGCYSLADLSPLSGWNVSHVTAMRYIFEGCSSLISLSGLENWDIHRVSDMIAMFKCCSSLTDLSSLKSWNLSPFNQDLSGMFKFCSSLSDLSPLSSWDVSGVFTMKNMFKGCSSLSDLSPLSSWDVSKFLENSGIFDDCPNIEVYPNWYENNKSR</sequence>
<reference evidence="1" key="1">
    <citation type="submission" date="2019-04" db="EMBL/GenBank/DDBJ databases">
        <title>Evolution of Biomass-Degrading Anaerobic Consortia Revealed by Metagenomics.</title>
        <authorList>
            <person name="Peng X."/>
        </authorList>
    </citation>
    <scope>NUCLEOTIDE SEQUENCE</scope>
    <source>
        <strain evidence="1">SIG14</strain>
    </source>
</reference>
<comment type="caution">
    <text evidence="1">The sequence shown here is derived from an EMBL/GenBank/DDBJ whole genome shotgun (WGS) entry which is preliminary data.</text>
</comment>
<dbReference type="InterPro" id="IPR032675">
    <property type="entry name" value="LRR_dom_sf"/>
</dbReference>
<organism evidence="1 2">
    <name type="scientific">Methanobrevibacter olleyae</name>
    <dbReference type="NCBI Taxonomy" id="294671"/>
    <lineage>
        <taxon>Archaea</taxon>
        <taxon>Methanobacteriati</taxon>
        <taxon>Methanobacteriota</taxon>
        <taxon>Methanomada group</taxon>
        <taxon>Methanobacteria</taxon>
        <taxon>Methanobacteriales</taxon>
        <taxon>Methanobacteriaceae</taxon>
        <taxon>Methanobrevibacter</taxon>
    </lineage>
</organism>
<dbReference type="Pfam" id="PF03382">
    <property type="entry name" value="DUF285"/>
    <property type="match status" value="3"/>
</dbReference>
<proteinExistence type="predicted"/>
<gene>
    <name evidence="1" type="ORF">E7Z75_03050</name>
</gene>
<dbReference type="AlphaFoldDB" id="A0A8T3VUL6"/>
<evidence type="ECO:0000313" key="2">
    <source>
        <dbReference type="Proteomes" id="UP000732619"/>
    </source>
</evidence>